<name>A0A4U8QBY4_9FIRM</name>
<dbReference type="Gene3D" id="3.40.50.10490">
    <property type="entry name" value="Glucose-6-phosphate isomerase like protein, domain 1"/>
    <property type="match status" value="1"/>
</dbReference>
<feature type="region of interest" description="Disordered" evidence="1">
    <location>
        <begin position="1"/>
        <end position="25"/>
    </location>
</feature>
<keyword evidence="3" id="KW-0238">DNA-binding</keyword>
<evidence type="ECO:0000313" key="4">
    <source>
        <dbReference type="Proteomes" id="UP000306509"/>
    </source>
</evidence>
<dbReference type="Pfam" id="PF01380">
    <property type="entry name" value="SIS"/>
    <property type="match status" value="1"/>
</dbReference>
<dbReference type="PANTHER" id="PTHR30514:SF18">
    <property type="entry name" value="RPIR-FAMILY TRANSCRIPTIONAL REGULATOR"/>
    <property type="match status" value="1"/>
</dbReference>
<dbReference type="GO" id="GO:1901135">
    <property type="term" value="P:carbohydrate derivative metabolic process"/>
    <property type="evidence" value="ECO:0007669"/>
    <property type="project" value="InterPro"/>
</dbReference>
<dbReference type="PANTHER" id="PTHR30514">
    <property type="entry name" value="GLUCOKINASE"/>
    <property type="match status" value="1"/>
</dbReference>
<accession>A0A4U8QBY4</accession>
<dbReference type="STRING" id="180332.GCA_000797495_02838"/>
<gene>
    <name evidence="3" type="ORF">DSM106044_00477</name>
</gene>
<keyword evidence="4" id="KW-1185">Reference proteome</keyword>
<dbReference type="InterPro" id="IPR035472">
    <property type="entry name" value="RpiR-like_SIS"/>
</dbReference>
<evidence type="ECO:0000313" key="3">
    <source>
        <dbReference type="EMBL" id="TLD02605.1"/>
    </source>
</evidence>
<dbReference type="InterPro" id="IPR001347">
    <property type="entry name" value="SIS_dom"/>
</dbReference>
<protein>
    <submittedName>
        <fullName evidence="3">DNA-binding transcriptional regulator HexR</fullName>
    </submittedName>
</protein>
<dbReference type="InterPro" id="IPR046348">
    <property type="entry name" value="SIS_dom_sf"/>
</dbReference>
<proteinExistence type="predicted"/>
<dbReference type="PROSITE" id="PS51464">
    <property type="entry name" value="SIS"/>
    <property type="match status" value="1"/>
</dbReference>
<dbReference type="RefSeq" id="WP_138001697.1">
    <property type="nucleotide sequence ID" value="NZ_QGQD01000010.1"/>
</dbReference>
<dbReference type="Proteomes" id="UP000306509">
    <property type="component" value="Unassembled WGS sequence"/>
</dbReference>
<dbReference type="GO" id="GO:0003700">
    <property type="term" value="F:DNA-binding transcription factor activity"/>
    <property type="evidence" value="ECO:0007669"/>
    <property type="project" value="InterPro"/>
</dbReference>
<dbReference type="SUPFAM" id="SSF53697">
    <property type="entry name" value="SIS domain"/>
    <property type="match status" value="1"/>
</dbReference>
<evidence type="ECO:0000259" key="2">
    <source>
        <dbReference type="PROSITE" id="PS51464"/>
    </source>
</evidence>
<evidence type="ECO:0000256" key="1">
    <source>
        <dbReference type="SAM" id="MobiDB-lite"/>
    </source>
</evidence>
<reference evidence="3 4" key="1">
    <citation type="journal article" date="2019" name="Anaerobe">
        <title>Detection of Robinsoniella peoriensis in multiple bone samples of a trauma patient.</title>
        <authorList>
            <person name="Schrottner P."/>
            <person name="Hartwich K."/>
            <person name="Bunk B."/>
            <person name="Schober I."/>
            <person name="Helbig S."/>
            <person name="Rudolph W.W."/>
            <person name="Gunzer F."/>
        </authorList>
    </citation>
    <scope>NUCLEOTIDE SEQUENCE [LARGE SCALE GENOMIC DNA]</scope>
    <source>
        <strain evidence="3 4">DSM 106044</strain>
    </source>
</reference>
<feature type="compositionally biased region" description="Polar residues" evidence="1">
    <location>
        <begin position="1"/>
        <end position="10"/>
    </location>
</feature>
<dbReference type="GO" id="GO:0097367">
    <property type="term" value="F:carbohydrate derivative binding"/>
    <property type="evidence" value="ECO:0007669"/>
    <property type="project" value="InterPro"/>
</dbReference>
<comment type="caution">
    <text evidence="3">The sequence shown here is derived from an EMBL/GenBank/DDBJ whole genome shotgun (WGS) entry which is preliminary data.</text>
</comment>
<organism evidence="3 4">
    <name type="scientific">Robinsoniella peoriensis</name>
    <dbReference type="NCBI Taxonomy" id="180332"/>
    <lineage>
        <taxon>Bacteria</taxon>
        <taxon>Bacillati</taxon>
        <taxon>Bacillota</taxon>
        <taxon>Clostridia</taxon>
        <taxon>Lachnospirales</taxon>
        <taxon>Lachnospiraceae</taxon>
        <taxon>Robinsoniella</taxon>
    </lineage>
</organism>
<feature type="domain" description="SIS" evidence="2">
    <location>
        <begin position="73"/>
        <end position="211"/>
    </location>
</feature>
<dbReference type="GO" id="GO:0003677">
    <property type="term" value="F:DNA binding"/>
    <property type="evidence" value="ECO:0007669"/>
    <property type="project" value="UniProtKB-KW"/>
</dbReference>
<dbReference type="AlphaFoldDB" id="A0A4U8QBY4"/>
<dbReference type="CDD" id="cd05013">
    <property type="entry name" value="SIS_RpiR"/>
    <property type="match status" value="1"/>
</dbReference>
<dbReference type="InterPro" id="IPR047640">
    <property type="entry name" value="RpiR-like"/>
</dbReference>
<sequence length="253" mass="28713">MPTTNELLSQRNRKGKKININPNGPNRVHRAMKMDAVFSDMPQEDILKTILKSDIRNLQMTLDEADETSFEVAVEMILNARDIYVIGVRSCEALANFLGFYLNLMFKNVKVISTNSASELFEQLFRIGAEDVIIGISFPRYSMRTLKAMELANNRSAKVISITDSIYSPMKLYATCNLTAKSDMASIADSLTAPMSLINALVVSLCMRRQAEMAESLKTLEQVWEEYQVYNNDEINYIDNHIEVKFPGRTDEN</sequence>
<dbReference type="EMBL" id="QGQD01000010">
    <property type="protein sequence ID" value="TLD02605.1"/>
    <property type="molecule type" value="Genomic_DNA"/>
</dbReference>